<dbReference type="InterPro" id="IPR027996">
    <property type="entry name" value="TEDC1_dom"/>
</dbReference>
<protein>
    <recommendedName>
        <fullName evidence="1">Tubulin epsilon and delta complex protein 1 domain-containing protein</fullName>
    </recommendedName>
</protein>
<evidence type="ECO:0000259" key="1">
    <source>
        <dbReference type="Pfam" id="PF14970"/>
    </source>
</evidence>
<organism evidence="2 3">
    <name type="scientific">Molorchus minor</name>
    <dbReference type="NCBI Taxonomy" id="1323400"/>
    <lineage>
        <taxon>Eukaryota</taxon>
        <taxon>Metazoa</taxon>
        <taxon>Ecdysozoa</taxon>
        <taxon>Arthropoda</taxon>
        <taxon>Hexapoda</taxon>
        <taxon>Insecta</taxon>
        <taxon>Pterygota</taxon>
        <taxon>Neoptera</taxon>
        <taxon>Endopterygota</taxon>
        <taxon>Coleoptera</taxon>
        <taxon>Polyphaga</taxon>
        <taxon>Cucujiformia</taxon>
        <taxon>Chrysomeloidea</taxon>
        <taxon>Cerambycidae</taxon>
        <taxon>Lamiinae</taxon>
        <taxon>Monochamini</taxon>
        <taxon>Molorchus</taxon>
    </lineage>
</organism>
<dbReference type="Pfam" id="PF14970">
    <property type="entry name" value="TEDC1"/>
    <property type="match status" value="1"/>
</dbReference>
<dbReference type="Proteomes" id="UP001162164">
    <property type="component" value="Unassembled WGS sequence"/>
</dbReference>
<name>A0ABQ9J7C2_9CUCU</name>
<comment type="caution">
    <text evidence="2">The sequence shown here is derived from an EMBL/GenBank/DDBJ whole genome shotgun (WGS) entry which is preliminary data.</text>
</comment>
<dbReference type="InterPro" id="IPR043535">
    <property type="entry name" value="TEDC1"/>
</dbReference>
<evidence type="ECO:0000313" key="3">
    <source>
        <dbReference type="Proteomes" id="UP001162164"/>
    </source>
</evidence>
<dbReference type="PANTHER" id="PTHR35076:SF1">
    <property type="entry name" value="TUBULIN EPSILON AND DELTA COMPLEX PROTEIN 1"/>
    <property type="match status" value="1"/>
</dbReference>
<keyword evidence="3" id="KW-1185">Reference proteome</keyword>
<reference evidence="2" key="1">
    <citation type="journal article" date="2023" name="Insect Mol. Biol.">
        <title>Genome sequencing provides insights into the evolution of gene families encoding plant cell wall-degrading enzymes in longhorned beetles.</title>
        <authorList>
            <person name="Shin N.R."/>
            <person name="Okamura Y."/>
            <person name="Kirsch R."/>
            <person name="Pauchet Y."/>
        </authorList>
    </citation>
    <scope>NUCLEOTIDE SEQUENCE</scope>
    <source>
        <strain evidence="2">MMC_N1</strain>
    </source>
</reference>
<accession>A0ABQ9J7C2</accession>
<feature type="domain" description="Tubulin epsilon and delta complex protein 1" evidence="1">
    <location>
        <begin position="78"/>
        <end position="194"/>
    </location>
</feature>
<sequence length="226" mass="25713">MSSSEIKQVISTLCKQLNILLHVSLKPEYFRLAKFDKNDDNIGILRGSHILENFKPPNNPKNNIDVDAIKKYMESINYTSAYIYQLPEDFSSGSRELLLAIAFLVAKNLKNLIKEEIDKSPFGISFCLLDMEDLQTVIAPEPSVITNKREYDQFILWMKGRVQQNRKMCTEYETQISKMCCKLTTSSLIRSSDPLCEVPLSTSGLESPVYPVRQKPHQAPSAMSLI</sequence>
<proteinExistence type="predicted"/>
<dbReference type="PANTHER" id="PTHR35076">
    <property type="entry name" value="TUBULIN EPSILON AND DELTA COMPLEX PROTEIN 1"/>
    <property type="match status" value="1"/>
</dbReference>
<gene>
    <name evidence="2" type="ORF">NQ317_009472</name>
</gene>
<dbReference type="EMBL" id="JAPWTJ010001101">
    <property type="protein sequence ID" value="KAJ8973827.1"/>
    <property type="molecule type" value="Genomic_DNA"/>
</dbReference>
<evidence type="ECO:0000313" key="2">
    <source>
        <dbReference type="EMBL" id="KAJ8973827.1"/>
    </source>
</evidence>